<name>A0A5J4TE75_9EUKA</name>
<dbReference type="Proteomes" id="UP000324800">
    <property type="component" value="Unassembled WGS sequence"/>
</dbReference>
<dbReference type="EMBL" id="SNRW01032845">
    <property type="protein sequence ID" value="KAA6356518.1"/>
    <property type="molecule type" value="Genomic_DNA"/>
</dbReference>
<sequence>MPLRIPLAVWAAIPHHSITSLACFQADNRFFTGSSNGYICSWLFSPVENIYKA</sequence>
<comment type="caution">
    <text evidence="1">The sequence shown here is derived from an EMBL/GenBank/DDBJ whole genome shotgun (WGS) entry which is preliminary data.</text>
</comment>
<evidence type="ECO:0000313" key="2">
    <source>
        <dbReference type="Proteomes" id="UP000324800"/>
    </source>
</evidence>
<dbReference type="AlphaFoldDB" id="A0A5J4TE75"/>
<protein>
    <submittedName>
        <fullName evidence="1">Uncharacterized protein</fullName>
    </submittedName>
</protein>
<proteinExistence type="predicted"/>
<gene>
    <name evidence="1" type="ORF">EZS28_047955</name>
</gene>
<accession>A0A5J4TE75</accession>
<organism evidence="1 2">
    <name type="scientific">Streblomastix strix</name>
    <dbReference type="NCBI Taxonomy" id="222440"/>
    <lineage>
        <taxon>Eukaryota</taxon>
        <taxon>Metamonada</taxon>
        <taxon>Preaxostyla</taxon>
        <taxon>Oxymonadida</taxon>
        <taxon>Streblomastigidae</taxon>
        <taxon>Streblomastix</taxon>
    </lineage>
</organism>
<feature type="non-terminal residue" evidence="1">
    <location>
        <position position="53"/>
    </location>
</feature>
<evidence type="ECO:0000313" key="1">
    <source>
        <dbReference type="EMBL" id="KAA6356518.1"/>
    </source>
</evidence>
<dbReference type="PROSITE" id="PS51257">
    <property type="entry name" value="PROKAR_LIPOPROTEIN"/>
    <property type="match status" value="1"/>
</dbReference>
<reference evidence="1 2" key="1">
    <citation type="submission" date="2019-03" db="EMBL/GenBank/DDBJ databases">
        <title>Single cell metagenomics reveals metabolic interactions within the superorganism composed of flagellate Streblomastix strix and complex community of Bacteroidetes bacteria on its surface.</title>
        <authorList>
            <person name="Treitli S.C."/>
            <person name="Kolisko M."/>
            <person name="Husnik F."/>
            <person name="Keeling P."/>
            <person name="Hampl V."/>
        </authorList>
    </citation>
    <scope>NUCLEOTIDE SEQUENCE [LARGE SCALE GENOMIC DNA]</scope>
    <source>
        <strain evidence="1">ST1C</strain>
    </source>
</reference>